<keyword evidence="1" id="KW-0472">Membrane</keyword>
<proteinExistence type="predicted"/>
<name>A0A2H0BRT3_9BACT</name>
<dbReference type="InterPro" id="IPR032689">
    <property type="entry name" value="TraG-D_C"/>
</dbReference>
<dbReference type="Pfam" id="PF01935">
    <property type="entry name" value="DUF87"/>
    <property type="match status" value="1"/>
</dbReference>
<keyword evidence="1" id="KW-0812">Transmembrane</keyword>
<dbReference type="InterPro" id="IPR058441">
    <property type="entry name" value="DUF8128"/>
</dbReference>
<dbReference type="InterPro" id="IPR002789">
    <property type="entry name" value="HerA_central"/>
</dbReference>
<accession>A0A2H0BRT3</accession>
<dbReference type="Pfam" id="PF12696">
    <property type="entry name" value="TraG-D_C"/>
    <property type="match status" value="1"/>
</dbReference>
<evidence type="ECO:0000313" key="3">
    <source>
        <dbReference type="EMBL" id="PIP60383.1"/>
    </source>
</evidence>
<dbReference type="Proteomes" id="UP000231581">
    <property type="component" value="Unassembled WGS sequence"/>
</dbReference>
<reference evidence="3 4" key="1">
    <citation type="submission" date="2017-09" db="EMBL/GenBank/DDBJ databases">
        <title>Depth-based differentiation of microbial function through sediment-hosted aquifers and enrichment of novel symbionts in the deep terrestrial subsurface.</title>
        <authorList>
            <person name="Probst A.J."/>
            <person name="Ladd B."/>
            <person name="Jarett J.K."/>
            <person name="Geller-Mcgrath D.E."/>
            <person name="Sieber C.M."/>
            <person name="Emerson J.B."/>
            <person name="Anantharaman K."/>
            <person name="Thomas B.C."/>
            <person name="Malmstrom R."/>
            <person name="Stieglmeier M."/>
            <person name="Klingl A."/>
            <person name="Woyke T."/>
            <person name="Ryan C.M."/>
            <person name="Banfield J.F."/>
        </authorList>
    </citation>
    <scope>NUCLEOTIDE SEQUENCE [LARGE SCALE GENOMIC DNA]</scope>
    <source>
        <strain evidence="3">CG22_combo_CG10-13_8_21_14_all_47_17</strain>
    </source>
</reference>
<feature type="transmembrane region" description="Helical" evidence="1">
    <location>
        <begin position="32"/>
        <end position="53"/>
    </location>
</feature>
<dbReference type="SUPFAM" id="SSF52540">
    <property type="entry name" value="P-loop containing nucleoside triphosphate hydrolases"/>
    <property type="match status" value="1"/>
</dbReference>
<dbReference type="InterPro" id="IPR027417">
    <property type="entry name" value="P-loop_NTPase"/>
</dbReference>
<dbReference type="SMART" id="SM00382">
    <property type="entry name" value="AAA"/>
    <property type="match status" value="1"/>
</dbReference>
<keyword evidence="1" id="KW-1133">Transmembrane helix</keyword>
<dbReference type="PANTHER" id="PTHR30121">
    <property type="entry name" value="UNCHARACTERIZED PROTEIN YJGR-RELATED"/>
    <property type="match status" value="1"/>
</dbReference>
<dbReference type="AlphaFoldDB" id="A0A2H0BRT3"/>
<comment type="caution">
    <text evidence="3">The sequence shown here is derived from an EMBL/GenBank/DDBJ whole genome shotgun (WGS) entry which is preliminary data.</text>
</comment>
<dbReference type="Gene3D" id="3.40.50.300">
    <property type="entry name" value="P-loop containing nucleotide triphosphate hydrolases"/>
    <property type="match status" value="2"/>
</dbReference>
<evidence type="ECO:0000259" key="2">
    <source>
        <dbReference type="SMART" id="SM00382"/>
    </source>
</evidence>
<dbReference type="PANTHER" id="PTHR30121:SF11">
    <property type="entry name" value="AAA+ ATPASE DOMAIN-CONTAINING PROTEIN"/>
    <property type="match status" value="1"/>
</dbReference>
<evidence type="ECO:0000313" key="4">
    <source>
        <dbReference type="Proteomes" id="UP000231581"/>
    </source>
</evidence>
<organism evidence="3 4">
    <name type="scientific">Candidatus Uhrbacteria bacterium CG22_combo_CG10-13_8_21_14_all_47_17</name>
    <dbReference type="NCBI Taxonomy" id="1975041"/>
    <lineage>
        <taxon>Bacteria</taxon>
        <taxon>Candidatus Uhriibacteriota</taxon>
    </lineage>
</organism>
<gene>
    <name evidence="3" type="ORF">COX00_03610</name>
</gene>
<protein>
    <recommendedName>
        <fullName evidence="2">AAA+ ATPase domain-containing protein</fullName>
    </recommendedName>
</protein>
<dbReference type="CDD" id="cd01127">
    <property type="entry name" value="TrwB_TraG_TraD_VirD4"/>
    <property type="match status" value="1"/>
</dbReference>
<feature type="domain" description="AAA+ ATPase" evidence="2">
    <location>
        <begin position="442"/>
        <end position="588"/>
    </location>
</feature>
<evidence type="ECO:0000256" key="1">
    <source>
        <dbReference type="SAM" id="Phobius"/>
    </source>
</evidence>
<dbReference type="InterPro" id="IPR003593">
    <property type="entry name" value="AAA+_ATPase"/>
</dbReference>
<dbReference type="Pfam" id="PF26449">
    <property type="entry name" value="DUF8128"/>
    <property type="match status" value="1"/>
</dbReference>
<sequence>MFPVALFQFDVTPTPITQASALNIGSLLVNPIVLLVYVLIGLVVGIWLILFIIRMAFQARGRFKTAFGFKILKIRVPKELTGEEGQENKSQAQIQELIGRMETVLSTLGSTKAQKGLGAWLMGRADHFTFEIVSHHDKISFYTGVPEQWQSFVEQQIQAQYPDAQIDVVPDYNIFAPQGVILGSYLKFRRENYFPIKTYTKLESDSMNSITNALSKVDTEDGIAIQYVMRSARAGWRAGGLRIARAMQQGKSLADVKGKNGFFKGVGKGIGKELSGFATTGKKGEQKPEEAYHLSPLDEEMVKGLEEKASKAGLDVNIRILVSAANPSKAQRYLNDVLGAYGQFNIYEYGNSFVKAMPRFQSSMVRHFIFRHFDEKYKVIMNAEEAATLFHLPLPSTETPKIDWLLSRKALPPPNLPTEGILLGHSDYRGHRYDVRMKQEDRRRHTYIIGKSGSGKTEMMKAMVQQDIEEGRGVCVIDPHGDFADDALEFVPKERAEDVIFFDPADFSRPMGLNMLEFDPSHPEQKTFVINEMLKIFDRLYDLKSTGGPMFELYMRNAMLLIMDHPESGSTLLEISKVLSDEDYRNFKLSKCQSEDVINFWTKEALKAGGEASLANMVPYITSKLTPFIYNDYMRPIIGQQKSAFNIREVMDDQKILLLKLSKGKIGDMNAYLIGMVLVGKILMAALARGDTEKGERKDFYLYIDEFQNFLTESISAILSEARKYGLDLIIAHQFIGQLEEMPEIRDAIFGNVGTLCVNRVGVEDAEFLAKEFAPVFTDYDLVNVESFTFNMKLLIDNQASRPFNMQPIQARRPPTRELANMIRELSRYKYGRKRELVEAEIKERREASLEDLGL</sequence>
<dbReference type="InterPro" id="IPR051162">
    <property type="entry name" value="T4SS_component"/>
</dbReference>
<dbReference type="EMBL" id="PCSZ01000067">
    <property type="protein sequence ID" value="PIP60383.1"/>
    <property type="molecule type" value="Genomic_DNA"/>
</dbReference>